<feature type="transmembrane region" description="Helical" evidence="6">
    <location>
        <begin position="286"/>
        <end position="304"/>
    </location>
</feature>
<dbReference type="Pfam" id="PF01594">
    <property type="entry name" value="AI-2E_transport"/>
    <property type="match status" value="1"/>
</dbReference>
<keyword evidence="4 6" id="KW-1133">Transmembrane helix</keyword>
<evidence type="ECO:0000256" key="6">
    <source>
        <dbReference type="SAM" id="Phobius"/>
    </source>
</evidence>
<dbReference type="NCBIfam" id="TIGR02872">
    <property type="entry name" value="spore_ytvI"/>
    <property type="match status" value="1"/>
</dbReference>
<evidence type="ECO:0000256" key="1">
    <source>
        <dbReference type="ARBA" id="ARBA00004141"/>
    </source>
</evidence>
<dbReference type="PANTHER" id="PTHR21716">
    <property type="entry name" value="TRANSMEMBRANE PROTEIN"/>
    <property type="match status" value="1"/>
</dbReference>
<feature type="transmembrane region" description="Helical" evidence="6">
    <location>
        <begin position="325"/>
        <end position="350"/>
    </location>
</feature>
<feature type="transmembrane region" description="Helical" evidence="6">
    <location>
        <begin position="229"/>
        <end position="248"/>
    </location>
</feature>
<feature type="transmembrane region" description="Helical" evidence="6">
    <location>
        <begin position="12"/>
        <end position="30"/>
    </location>
</feature>
<dbReference type="RefSeq" id="WP_153736525.1">
    <property type="nucleotide sequence ID" value="NZ_WJNG01000007.1"/>
</dbReference>
<accession>A0A6A8DGA8</accession>
<dbReference type="PANTHER" id="PTHR21716:SF68">
    <property type="entry name" value="TRANSPORT PROTEIN YTVI-RELATED"/>
    <property type="match status" value="1"/>
</dbReference>
<proteinExistence type="inferred from homology"/>
<gene>
    <name evidence="7" type="primary">ytvI</name>
    <name evidence="7" type="ORF">GH741_09290</name>
</gene>
<reference evidence="7" key="1">
    <citation type="submission" date="2019-11" db="EMBL/GenBank/DDBJ databases">
        <authorList>
            <person name="Li J."/>
        </authorList>
    </citation>
    <scope>NUCLEOTIDE SEQUENCE</scope>
    <source>
        <strain evidence="7">B6B</strain>
    </source>
</reference>
<feature type="transmembrane region" description="Helical" evidence="6">
    <location>
        <begin position="36"/>
        <end position="53"/>
    </location>
</feature>
<dbReference type="AlphaFoldDB" id="A0A6A8DGA8"/>
<comment type="caution">
    <text evidence="7">The sequence shown here is derived from an EMBL/GenBank/DDBJ whole genome shotgun (WGS) entry which is preliminary data.</text>
</comment>
<evidence type="ECO:0000256" key="3">
    <source>
        <dbReference type="ARBA" id="ARBA00022692"/>
    </source>
</evidence>
<feature type="transmembrane region" description="Helical" evidence="6">
    <location>
        <begin position="65"/>
        <end position="88"/>
    </location>
</feature>
<evidence type="ECO:0000256" key="5">
    <source>
        <dbReference type="ARBA" id="ARBA00023136"/>
    </source>
</evidence>
<dbReference type="OrthoDB" id="9774361at2"/>
<dbReference type="Proteomes" id="UP000799092">
    <property type="component" value="Unassembled WGS sequence"/>
</dbReference>
<dbReference type="InterPro" id="IPR014227">
    <property type="entry name" value="YtvI-like"/>
</dbReference>
<dbReference type="GO" id="GO:0016020">
    <property type="term" value="C:membrane"/>
    <property type="evidence" value="ECO:0007669"/>
    <property type="project" value="UniProtKB-SubCell"/>
</dbReference>
<protein>
    <submittedName>
        <fullName evidence="7">Sporulation integral membrane protein YtvI</fullName>
    </submittedName>
</protein>
<dbReference type="GO" id="GO:0055085">
    <property type="term" value="P:transmembrane transport"/>
    <property type="evidence" value="ECO:0007669"/>
    <property type="project" value="TreeGrafter"/>
</dbReference>
<keyword evidence="8" id="KW-1185">Reference proteome</keyword>
<comment type="subcellular location">
    <subcellularLocation>
        <location evidence="1">Membrane</location>
        <topology evidence="1">Multi-pass membrane protein</topology>
    </subcellularLocation>
</comment>
<evidence type="ECO:0000256" key="2">
    <source>
        <dbReference type="ARBA" id="ARBA00009773"/>
    </source>
</evidence>
<dbReference type="InterPro" id="IPR002549">
    <property type="entry name" value="AI-2E-like"/>
</dbReference>
<comment type="similarity">
    <text evidence="2">Belongs to the autoinducer-2 exporter (AI-2E) (TC 2.A.86) family.</text>
</comment>
<name>A0A6A8DGA8_9BACI</name>
<dbReference type="EMBL" id="WJNG01000007">
    <property type="protein sequence ID" value="MRH42879.1"/>
    <property type="molecule type" value="Genomic_DNA"/>
</dbReference>
<keyword evidence="5 6" id="KW-0472">Membrane</keyword>
<evidence type="ECO:0000313" key="8">
    <source>
        <dbReference type="Proteomes" id="UP000799092"/>
    </source>
</evidence>
<evidence type="ECO:0000313" key="7">
    <source>
        <dbReference type="EMBL" id="MRH42879.1"/>
    </source>
</evidence>
<feature type="transmembrane region" description="Helical" evidence="6">
    <location>
        <begin position="255"/>
        <end position="280"/>
    </location>
</feature>
<feature type="transmembrane region" description="Helical" evidence="6">
    <location>
        <begin position="172"/>
        <end position="189"/>
    </location>
</feature>
<organism evidence="7 8">
    <name type="scientific">Aquibacillus halophilus</name>
    <dbReference type="NCBI Taxonomy" id="930132"/>
    <lineage>
        <taxon>Bacteria</taxon>
        <taxon>Bacillati</taxon>
        <taxon>Bacillota</taxon>
        <taxon>Bacilli</taxon>
        <taxon>Bacillales</taxon>
        <taxon>Bacillaceae</taxon>
        <taxon>Aquibacillus</taxon>
    </lineage>
</organism>
<evidence type="ECO:0000256" key="4">
    <source>
        <dbReference type="ARBA" id="ARBA00022989"/>
    </source>
</evidence>
<keyword evidence="3 6" id="KW-0812">Transmembrane</keyword>
<sequence length="373" mass="41669">MSLTNVYRLIRFLIVIIVIISFLFIAFFVAKYTYPFIIALILAFMIRPLVDILETRANVPRQLAVFAAIMFLLVVITGTITFLVIELIKGTTYLAEHIPTHFKILVIFFQSFITNEIIPIYQRFASLISTLDPSQQTTILNNIQRIGEEIATTGANIIQQVLQQIPSTLGKLPNYISVLIFSLLGTFFITKDWYKLKTLINNSLPNHLTESGGNVVTGLKQALFGFVKAQLTLIMITALIVLVGLIILRVDYAITIAIITGLIDLLPYLGTGLVFIPWILYVFFSGNYFLTIGLSLLYVTIVVQRQIMEPKILSSNIGLNPLATLIALFAGFQLWGFIGLIAGPVSLVVINTLYQTGIVNQVWNYIKGDNTLK</sequence>